<name>A0A9P5P1T9_9AGAR</name>
<keyword evidence="3" id="KW-1185">Reference proteome</keyword>
<feature type="transmembrane region" description="Helical" evidence="1">
    <location>
        <begin position="178"/>
        <end position="203"/>
    </location>
</feature>
<feature type="transmembrane region" description="Helical" evidence="1">
    <location>
        <begin position="224"/>
        <end position="245"/>
    </location>
</feature>
<evidence type="ECO:0000313" key="2">
    <source>
        <dbReference type="EMBL" id="KAF9028618.1"/>
    </source>
</evidence>
<reference evidence="2" key="1">
    <citation type="submission" date="2020-11" db="EMBL/GenBank/DDBJ databases">
        <authorList>
            <consortium name="DOE Joint Genome Institute"/>
            <person name="Ahrendt S."/>
            <person name="Riley R."/>
            <person name="Andreopoulos W."/>
            <person name="Labutti K."/>
            <person name="Pangilinan J."/>
            <person name="Ruiz-Duenas F.J."/>
            <person name="Barrasa J.M."/>
            <person name="Sanchez-Garcia M."/>
            <person name="Camarero S."/>
            <person name="Miyauchi S."/>
            <person name="Serrano A."/>
            <person name="Linde D."/>
            <person name="Babiker R."/>
            <person name="Drula E."/>
            <person name="Ayuso-Fernandez I."/>
            <person name="Pacheco R."/>
            <person name="Padilla G."/>
            <person name="Ferreira P."/>
            <person name="Barriuso J."/>
            <person name="Kellner H."/>
            <person name="Castanera R."/>
            <person name="Alfaro M."/>
            <person name="Ramirez L."/>
            <person name="Pisabarro A.G."/>
            <person name="Kuo A."/>
            <person name="Tritt A."/>
            <person name="Lipzen A."/>
            <person name="He G."/>
            <person name="Yan M."/>
            <person name="Ng V."/>
            <person name="Cullen D."/>
            <person name="Martin F."/>
            <person name="Rosso M.-N."/>
            <person name="Henrissat B."/>
            <person name="Hibbett D."/>
            <person name="Martinez A.T."/>
            <person name="Grigoriev I.V."/>
        </authorList>
    </citation>
    <scope>NUCLEOTIDE SEQUENCE</scope>
    <source>
        <strain evidence="2">AH 40177</strain>
    </source>
</reference>
<evidence type="ECO:0000313" key="3">
    <source>
        <dbReference type="Proteomes" id="UP000772434"/>
    </source>
</evidence>
<feature type="transmembrane region" description="Helical" evidence="1">
    <location>
        <begin position="18"/>
        <end position="43"/>
    </location>
</feature>
<comment type="caution">
    <text evidence="2">The sequence shown here is derived from an EMBL/GenBank/DDBJ whole genome shotgun (WGS) entry which is preliminary data.</text>
</comment>
<organism evidence="2 3">
    <name type="scientific">Rhodocollybia butyracea</name>
    <dbReference type="NCBI Taxonomy" id="206335"/>
    <lineage>
        <taxon>Eukaryota</taxon>
        <taxon>Fungi</taxon>
        <taxon>Dikarya</taxon>
        <taxon>Basidiomycota</taxon>
        <taxon>Agaricomycotina</taxon>
        <taxon>Agaricomycetes</taxon>
        <taxon>Agaricomycetidae</taxon>
        <taxon>Agaricales</taxon>
        <taxon>Marasmiineae</taxon>
        <taxon>Omphalotaceae</taxon>
        <taxon>Rhodocollybia</taxon>
    </lineage>
</organism>
<evidence type="ECO:0000256" key="1">
    <source>
        <dbReference type="SAM" id="Phobius"/>
    </source>
</evidence>
<dbReference type="Proteomes" id="UP000772434">
    <property type="component" value="Unassembled WGS sequence"/>
</dbReference>
<keyword evidence="1" id="KW-1133">Transmembrane helix</keyword>
<accession>A0A9P5P1T9</accession>
<dbReference type="OrthoDB" id="3029622at2759"/>
<dbReference type="AlphaFoldDB" id="A0A9P5P1T9"/>
<keyword evidence="1" id="KW-0472">Membrane</keyword>
<feature type="transmembrane region" description="Helical" evidence="1">
    <location>
        <begin position="55"/>
        <end position="73"/>
    </location>
</feature>
<feature type="transmembrane region" description="Helical" evidence="1">
    <location>
        <begin position="145"/>
        <end position="166"/>
    </location>
</feature>
<protein>
    <submittedName>
        <fullName evidence="2">Uncharacterized protein</fullName>
    </submittedName>
</protein>
<sequence>MNSTAVDQEILQLYGTDLFLNTIVGTMCCISYGTFILGACIVLHSMITTGKHMNIVILMSLIVIFLDFTWNIVGNGGVDLSPTKSLLIVELPGGLITQFQATAVTTRKWEFINPWTTAISSLMGDGIVVWRAWILFQNNKFWRKFLLFILAVDIILNLADCIWFEFKITIELEGQRTALDWIAIVINICVNFCATMMIGWKAWAHHRTLAGSFFEKRSCHAGSIKILLLWIESGAVYCFIQTLYLATNVIASVSPVISQSFRFQLANAIIGTISLISAPLYPITVFLLIQTNGSPIVETFHHTQNQVETQVPSINIEEGPHREILVHT</sequence>
<proteinExistence type="predicted"/>
<feature type="transmembrane region" description="Helical" evidence="1">
    <location>
        <begin position="115"/>
        <end position="133"/>
    </location>
</feature>
<feature type="transmembrane region" description="Helical" evidence="1">
    <location>
        <begin position="265"/>
        <end position="289"/>
    </location>
</feature>
<gene>
    <name evidence="2" type="ORF">BDP27DRAFT_1350068</name>
</gene>
<dbReference type="EMBL" id="JADNRY010000732">
    <property type="protein sequence ID" value="KAF9028618.1"/>
    <property type="molecule type" value="Genomic_DNA"/>
</dbReference>
<keyword evidence="1" id="KW-0812">Transmembrane</keyword>